<keyword evidence="6" id="KW-1185">Reference proteome</keyword>
<dbReference type="OrthoDB" id="9778567at2"/>
<accession>G5JM93</accession>
<comment type="caution">
    <text evidence="5">The sequence shown here is derived from an EMBL/GenBank/DDBJ whole genome shotgun (WGS) entry which is preliminary data.</text>
</comment>
<dbReference type="InterPro" id="IPR010016">
    <property type="entry name" value="PxpB"/>
</dbReference>
<protein>
    <recommendedName>
        <fullName evidence="4">Carboxyltransferase domain-containing protein</fullName>
    </recommendedName>
</protein>
<keyword evidence="1" id="KW-0547">Nucleotide-binding</keyword>
<gene>
    <name evidence="5" type="ORF">SS7213T_13082</name>
</gene>
<dbReference type="EMBL" id="AEUN01000557">
    <property type="protein sequence ID" value="EHJ06689.1"/>
    <property type="molecule type" value="Genomic_DNA"/>
</dbReference>
<evidence type="ECO:0000256" key="1">
    <source>
        <dbReference type="ARBA" id="ARBA00022741"/>
    </source>
</evidence>
<dbReference type="PANTHER" id="PTHR34698">
    <property type="entry name" value="5-OXOPROLINASE SUBUNIT B"/>
    <property type="match status" value="1"/>
</dbReference>
<dbReference type="SMART" id="SM00796">
    <property type="entry name" value="AHS1"/>
    <property type="match status" value="1"/>
</dbReference>
<dbReference type="Proteomes" id="UP000005413">
    <property type="component" value="Unassembled WGS sequence"/>
</dbReference>
<dbReference type="InterPro" id="IPR003833">
    <property type="entry name" value="CT_C_D"/>
</dbReference>
<evidence type="ECO:0000313" key="5">
    <source>
        <dbReference type="EMBL" id="EHJ06689.1"/>
    </source>
</evidence>
<reference evidence="5 6" key="1">
    <citation type="journal article" date="2012" name="BMC Genomics">
        <title>Comparative genomic analysis of the genus Staphylococcus including Staphylococcus aureus and its newly described sister species Staphylococcus simiae.</title>
        <authorList>
            <person name="Suzuki H."/>
            <person name="Lefebure T."/>
            <person name="Pavinski Bitar P."/>
            <person name="Stanhope M.J."/>
        </authorList>
    </citation>
    <scope>NUCLEOTIDE SEQUENCE [LARGE SCALE GENOMIC DNA]</scope>
    <source>
        <strain evidence="5 6">CCM 7213</strain>
    </source>
</reference>
<dbReference type="GO" id="GO:0005524">
    <property type="term" value="F:ATP binding"/>
    <property type="evidence" value="ECO:0007669"/>
    <property type="project" value="UniProtKB-KW"/>
</dbReference>
<dbReference type="SUPFAM" id="SSF160467">
    <property type="entry name" value="PH0987 N-terminal domain-like"/>
    <property type="match status" value="1"/>
</dbReference>
<name>G5JM93_9STAP</name>
<dbReference type="AlphaFoldDB" id="G5JM93"/>
<evidence type="ECO:0000313" key="6">
    <source>
        <dbReference type="Proteomes" id="UP000005413"/>
    </source>
</evidence>
<dbReference type="Gene3D" id="3.30.1360.40">
    <property type="match status" value="1"/>
</dbReference>
<dbReference type="RefSeq" id="WP_002465291.1">
    <property type="nucleotide sequence ID" value="NZ_AEUN01000557.1"/>
</dbReference>
<sequence length="244" mass="28215">MEINYINEQTVMLYFNNEISEENYNQVNLVVQHIKDKSHPAIQDIVPSYRAILIYFNEKEISASKLIENLELNRLHNKSNTLELQQQRIITIPVVYGDEFGPDIEEVAHYNNITIEEVIETHVSKPYLIYMMGFMPGFPYLGGLDKRLHTPRRDEPRVKITAGSVGIANNQTGLYPLDSPGGWQIIGRTPVEVFYLNRQPMTLYEAGDYIQFKSISASEYYSIKDRIQNGKFDIADWVVTKNVY</sequence>
<dbReference type="PATRIC" id="fig|911238.3.peg.2317"/>
<dbReference type="Gene3D" id="2.40.100.10">
    <property type="entry name" value="Cyclophilin-like"/>
    <property type="match status" value="1"/>
</dbReference>
<dbReference type="NCBIfam" id="TIGR00370">
    <property type="entry name" value="5-oxoprolinase subunit PxpB"/>
    <property type="match status" value="1"/>
</dbReference>
<dbReference type="InterPro" id="IPR029000">
    <property type="entry name" value="Cyclophilin-like_dom_sf"/>
</dbReference>
<evidence type="ECO:0000259" key="4">
    <source>
        <dbReference type="SMART" id="SM00796"/>
    </source>
</evidence>
<dbReference type="SUPFAM" id="SSF50891">
    <property type="entry name" value="Cyclophilin-like"/>
    <property type="match status" value="1"/>
</dbReference>
<dbReference type="PANTHER" id="PTHR34698:SF2">
    <property type="entry name" value="5-OXOPROLINASE SUBUNIT B"/>
    <property type="match status" value="1"/>
</dbReference>
<keyword evidence="2" id="KW-0378">Hydrolase</keyword>
<keyword evidence="3" id="KW-0067">ATP-binding</keyword>
<dbReference type="GO" id="GO:0016787">
    <property type="term" value="F:hydrolase activity"/>
    <property type="evidence" value="ECO:0007669"/>
    <property type="project" value="UniProtKB-KW"/>
</dbReference>
<evidence type="ECO:0000256" key="3">
    <source>
        <dbReference type="ARBA" id="ARBA00022840"/>
    </source>
</evidence>
<dbReference type="Pfam" id="PF02682">
    <property type="entry name" value="CT_C_D"/>
    <property type="match status" value="1"/>
</dbReference>
<feature type="domain" description="Carboxyltransferase" evidence="4">
    <location>
        <begin position="1"/>
        <end position="204"/>
    </location>
</feature>
<proteinExistence type="predicted"/>
<organism evidence="5 6">
    <name type="scientific">Staphylococcus simiae CCM 7213 = CCUG 51256</name>
    <dbReference type="NCBI Taxonomy" id="911238"/>
    <lineage>
        <taxon>Bacteria</taxon>
        <taxon>Bacillati</taxon>
        <taxon>Bacillota</taxon>
        <taxon>Bacilli</taxon>
        <taxon>Bacillales</taxon>
        <taxon>Staphylococcaceae</taxon>
        <taxon>Staphylococcus</taxon>
    </lineage>
</organism>
<evidence type="ECO:0000256" key="2">
    <source>
        <dbReference type="ARBA" id="ARBA00022801"/>
    </source>
</evidence>